<organism evidence="10 12">
    <name type="scientific">Laribacter hongkongensis</name>
    <dbReference type="NCBI Taxonomy" id="168471"/>
    <lineage>
        <taxon>Bacteria</taxon>
        <taxon>Pseudomonadati</taxon>
        <taxon>Pseudomonadota</taxon>
        <taxon>Betaproteobacteria</taxon>
        <taxon>Neisseriales</taxon>
        <taxon>Aquaspirillaceae</taxon>
        <taxon>Laribacter</taxon>
    </lineage>
</organism>
<dbReference type="EMBL" id="CP022115">
    <property type="protein sequence ID" value="ASJ24447.1"/>
    <property type="molecule type" value="Genomic_DNA"/>
</dbReference>
<evidence type="ECO:0000256" key="2">
    <source>
        <dbReference type="ARBA" id="ARBA00022617"/>
    </source>
</evidence>
<dbReference type="InterPro" id="IPR012127">
    <property type="entry name" value="Cyt_c_prime"/>
</dbReference>
<keyword evidence="1" id="KW-0813">Transport</keyword>
<evidence type="ECO:0000256" key="6">
    <source>
        <dbReference type="PIRSR" id="PIRSR000027-1"/>
    </source>
</evidence>
<keyword evidence="3 6" id="KW-0479">Metal-binding</keyword>
<dbReference type="GO" id="GO:0005506">
    <property type="term" value="F:iron ion binding"/>
    <property type="evidence" value="ECO:0007669"/>
    <property type="project" value="InterPro"/>
</dbReference>
<gene>
    <name evidence="11" type="ORF">LH440_00190</name>
    <name evidence="10" type="ORF">LHGZ1_1616</name>
</gene>
<evidence type="ECO:0000313" key="13">
    <source>
        <dbReference type="Proteomes" id="UP001200247"/>
    </source>
</evidence>
<reference evidence="11 13" key="4">
    <citation type="submission" date="2021-10" db="EMBL/GenBank/DDBJ databases">
        <title>Whole-genome sequencing analysis of Laribacter hongkongensis: virulence gene profiles, carbohydrate-active enzyme prediction, and antimicrobial resistance characterization.</title>
        <authorList>
            <person name="Yuan P."/>
            <person name="Zhan Y."/>
            <person name="Chen D."/>
        </authorList>
    </citation>
    <scope>NUCLEOTIDE SEQUENCE [LARGE SCALE GENOMIC DNA]</scope>
    <source>
        <strain evidence="11 13">W67</strain>
    </source>
</reference>
<keyword evidence="9" id="KW-0732">Signal</keyword>
<evidence type="ECO:0000313" key="12">
    <source>
        <dbReference type="Proteomes" id="UP000197424"/>
    </source>
</evidence>
<dbReference type="RefSeq" id="WP_012696818.1">
    <property type="nucleotide sequence ID" value="NZ_CP022115.1"/>
</dbReference>
<accession>A0A248LI61</accession>
<feature type="binding site" description="axial binding residue" evidence="6">
    <location>
        <position position="142"/>
    </location>
    <ligand>
        <name>heme c</name>
        <dbReference type="ChEBI" id="CHEBI:61717"/>
    </ligand>
    <ligandPart>
        <name>Fe</name>
        <dbReference type="ChEBI" id="CHEBI:18248"/>
    </ligandPart>
</feature>
<feature type="binding site" description="covalent" evidence="7">
    <location>
        <position position="141"/>
    </location>
    <ligand>
        <name>heme c</name>
        <dbReference type="ChEBI" id="CHEBI:61717"/>
    </ligand>
</feature>
<dbReference type="GO" id="GO:0022900">
    <property type="term" value="P:electron transport chain"/>
    <property type="evidence" value="ECO:0007669"/>
    <property type="project" value="InterPro"/>
</dbReference>
<evidence type="ECO:0000313" key="10">
    <source>
        <dbReference type="EMBL" id="ASJ24447.1"/>
    </source>
</evidence>
<reference evidence="12" key="2">
    <citation type="submission" date="2017-06" db="EMBL/GenBank/DDBJ databases">
        <title>Whole genome sequence of Laribacter hongkongensis LHGZ1.</title>
        <authorList>
            <person name="Chen D."/>
            <person name="Wu H."/>
            <person name="Chen J."/>
        </authorList>
    </citation>
    <scope>NUCLEOTIDE SEQUENCE [LARGE SCALE GENOMIC DNA]</scope>
    <source>
        <strain evidence="12">LHGZ1</strain>
    </source>
</reference>
<evidence type="ECO:0000256" key="8">
    <source>
        <dbReference type="SAM" id="MobiDB-lite"/>
    </source>
</evidence>
<dbReference type="InterPro" id="IPR010980">
    <property type="entry name" value="Cyt_c/b562"/>
</dbReference>
<dbReference type="PROSITE" id="PS51009">
    <property type="entry name" value="CYTCII"/>
    <property type="match status" value="1"/>
</dbReference>
<dbReference type="Proteomes" id="UP001200247">
    <property type="component" value="Unassembled WGS sequence"/>
</dbReference>
<dbReference type="GO" id="GO:0042597">
    <property type="term" value="C:periplasmic space"/>
    <property type="evidence" value="ECO:0007669"/>
    <property type="project" value="InterPro"/>
</dbReference>
<evidence type="ECO:0000256" key="3">
    <source>
        <dbReference type="ARBA" id="ARBA00022723"/>
    </source>
</evidence>
<proteinExistence type="predicted"/>
<feature type="region of interest" description="Disordered" evidence="8">
    <location>
        <begin position="75"/>
        <end position="94"/>
    </location>
</feature>
<dbReference type="GO" id="GO:0009055">
    <property type="term" value="F:electron transfer activity"/>
    <property type="evidence" value="ECO:0007669"/>
    <property type="project" value="InterPro"/>
</dbReference>
<feature type="chain" id="PRO_5044379170" evidence="9">
    <location>
        <begin position="24"/>
        <end position="148"/>
    </location>
</feature>
<dbReference type="GO" id="GO:0020037">
    <property type="term" value="F:heme binding"/>
    <property type="evidence" value="ECO:0007669"/>
    <property type="project" value="InterPro"/>
</dbReference>
<dbReference type="OrthoDB" id="5520910at2"/>
<dbReference type="InterPro" id="IPR002321">
    <property type="entry name" value="Cyt_c_II"/>
</dbReference>
<protein>
    <submittedName>
        <fullName evidence="10 11">Cytochrome c</fullName>
    </submittedName>
</protein>
<dbReference type="OMA" id="HYRQSAF"/>
<sequence>MKHRLMVAAALAASCAFSAQAFAAADPVQERQAIFKEYKKTFGAMGDMVKGKTAYDQAAFAKLAVKMEQLSKQPWQHFPAGSDKGKSEAQPAVWTKPAEFKKEIDTFEGRAAELAKAAAAAKTVADVKPAFGAAGQSCKSCHDGFKKS</sequence>
<evidence type="ECO:0000256" key="4">
    <source>
        <dbReference type="ARBA" id="ARBA00022982"/>
    </source>
</evidence>
<dbReference type="Proteomes" id="UP000197424">
    <property type="component" value="Chromosome"/>
</dbReference>
<dbReference type="EMBL" id="JAJAXM010000001">
    <property type="protein sequence ID" value="MCG9024339.1"/>
    <property type="molecule type" value="Genomic_DNA"/>
</dbReference>
<name>A0A248LI61_9NEIS</name>
<reference evidence="10" key="1">
    <citation type="journal article" date="2017" name="J. Antimicrob. Chemother.">
        <title>Emergence and genomic analysis of MDR Laribacter hongkongensis strain HLGZ1 from Guangzhou, China.</title>
        <authorList>
            <person name="Wu H.K."/>
            <person name="Chen J.H."/>
            <person name="Yang L."/>
            <person name="Li A.R."/>
            <person name="Su D.H."/>
            <person name="Lin Y.P."/>
            <person name="Chen D.Q."/>
        </authorList>
    </citation>
    <scope>NUCLEOTIDE SEQUENCE</scope>
    <source>
        <strain evidence="10">HLGZ1</strain>
    </source>
</reference>
<feature type="signal peptide" evidence="9">
    <location>
        <begin position="1"/>
        <end position="23"/>
    </location>
</feature>
<dbReference type="SUPFAM" id="SSF47175">
    <property type="entry name" value="Cytochromes"/>
    <property type="match status" value="1"/>
</dbReference>
<dbReference type="Pfam" id="PF01322">
    <property type="entry name" value="Cytochrom_C_2"/>
    <property type="match status" value="1"/>
</dbReference>
<evidence type="ECO:0000256" key="1">
    <source>
        <dbReference type="ARBA" id="ARBA00022448"/>
    </source>
</evidence>
<evidence type="ECO:0000313" key="11">
    <source>
        <dbReference type="EMBL" id="MCG9024339.1"/>
    </source>
</evidence>
<evidence type="ECO:0000256" key="9">
    <source>
        <dbReference type="SAM" id="SignalP"/>
    </source>
</evidence>
<reference evidence="10" key="3">
    <citation type="submission" date="2017-06" db="EMBL/GenBank/DDBJ databases">
        <authorList>
            <person name="Kim H.J."/>
            <person name="Triplett B.A."/>
        </authorList>
    </citation>
    <scope>NUCLEOTIDE SEQUENCE</scope>
    <source>
        <strain evidence="10">HLGZ1</strain>
    </source>
</reference>
<dbReference type="AlphaFoldDB" id="A0A248LI61"/>
<evidence type="ECO:0000256" key="5">
    <source>
        <dbReference type="ARBA" id="ARBA00023004"/>
    </source>
</evidence>
<dbReference type="PROSITE" id="PS51257">
    <property type="entry name" value="PROKAR_LIPOPROTEIN"/>
    <property type="match status" value="1"/>
</dbReference>
<evidence type="ECO:0000256" key="7">
    <source>
        <dbReference type="PIRSR" id="PIRSR000027-2"/>
    </source>
</evidence>
<dbReference type="Gene3D" id="1.20.120.10">
    <property type="entry name" value="Cytochrome c/b562"/>
    <property type="match status" value="1"/>
</dbReference>
<keyword evidence="5 6" id="KW-0408">Iron</keyword>
<comment type="PTM">
    <text evidence="7">Binds 1 heme group per subunit.</text>
</comment>
<keyword evidence="4" id="KW-0249">Electron transport</keyword>
<dbReference type="PIRSF" id="PIRSF000027">
    <property type="entry name" value="Cytc_c_prime"/>
    <property type="match status" value="1"/>
</dbReference>
<keyword evidence="2 7" id="KW-0349">Heme</keyword>
<feature type="binding site" description="covalent" evidence="7">
    <location>
        <position position="138"/>
    </location>
    <ligand>
        <name>heme c</name>
        <dbReference type="ChEBI" id="CHEBI:61717"/>
    </ligand>
</feature>